<evidence type="ECO:0000256" key="7">
    <source>
        <dbReference type="ARBA" id="ARBA00022958"/>
    </source>
</evidence>
<dbReference type="PATRIC" id="fig|47311.3.peg.158"/>
<evidence type="ECO:0000256" key="11">
    <source>
        <dbReference type="ARBA" id="ARBA00023303"/>
    </source>
</evidence>
<keyword evidence="15" id="KW-1185">Reference proteome</keyword>
<evidence type="ECO:0000256" key="5">
    <source>
        <dbReference type="ARBA" id="ARBA00022692"/>
    </source>
</evidence>
<dbReference type="EMBL" id="LWMW01000022">
    <property type="protein sequence ID" value="KZX17673.1"/>
    <property type="molecule type" value="Genomic_DNA"/>
</dbReference>
<keyword evidence="8 13" id="KW-1133">Transmembrane helix</keyword>
<evidence type="ECO:0000313" key="15">
    <source>
        <dbReference type="Proteomes" id="UP000077275"/>
    </source>
</evidence>
<evidence type="ECO:0000256" key="9">
    <source>
        <dbReference type="ARBA" id="ARBA00023065"/>
    </source>
</evidence>
<comment type="caution">
    <text evidence="14">The sequence shown here is derived from an EMBL/GenBank/DDBJ whole genome shotgun (WGS) entry which is preliminary data.</text>
</comment>
<reference evidence="14 15" key="1">
    <citation type="submission" date="2016-04" db="EMBL/GenBank/DDBJ databases">
        <title>Genome sequence of Methanobrevibacter cuticularis DSM 11139.</title>
        <authorList>
            <person name="Poehlein A."/>
            <person name="Seedorf H."/>
            <person name="Daniel R."/>
        </authorList>
    </citation>
    <scope>NUCLEOTIDE SEQUENCE [LARGE SCALE GENOMIC DNA]</scope>
    <source>
        <strain evidence="14 15">DSM 11139</strain>
    </source>
</reference>
<evidence type="ECO:0000256" key="4">
    <source>
        <dbReference type="ARBA" id="ARBA00022538"/>
    </source>
</evidence>
<dbReference type="GO" id="GO:0005267">
    <property type="term" value="F:potassium channel activity"/>
    <property type="evidence" value="ECO:0007669"/>
    <property type="project" value="UniProtKB-KW"/>
</dbReference>
<keyword evidence="11" id="KW-0407">Ion channel</keyword>
<dbReference type="PANTHER" id="PTHR31462:SF5">
    <property type="entry name" value="ENDOSOMAL_LYSOSOMAL PROTON CHANNEL TMEM175"/>
    <property type="match status" value="1"/>
</dbReference>
<evidence type="ECO:0008006" key="16">
    <source>
        <dbReference type="Google" id="ProtNLM"/>
    </source>
</evidence>
<evidence type="ECO:0000256" key="8">
    <source>
        <dbReference type="ARBA" id="ARBA00022989"/>
    </source>
</evidence>
<dbReference type="GO" id="GO:0016020">
    <property type="term" value="C:membrane"/>
    <property type="evidence" value="ECO:0007669"/>
    <property type="project" value="UniProtKB-SubCell"/>
</dbReference>
<dbReference type="PANTHER" id="PTHR31462">
    <property type="entry name" value="ENDOSOMAL/LYSOSOMAL POTASSIUM CHANNEL TMEM175"/>
    <property type="match status" value="1"/>
</dbReference>
<evidence type="ECO:0000313" key="14">
    <source>
        <dbReference type="EMBL" id="KZX17673.1"/>
    </source>
</evidence>
<evidence type="ECO:0000256" key="13">
    <source>
        <dbReference type="SAM" id="Phobius"/>
    </source>
</evidence>
<keyword evidence="3" id="KW-0813">Transport</keyword>
<keyword evidence="5 13" id="KW-0812">Transmembrane</keyword>
<dbReference type="RefSeq" id="WP_067257495.1">
    <property type="nucleotide sequence ID" value="NZ_LWMW01000022.1"/>
</dbReference>
<gene>
    <name evidence="14" type="ORF">MBCUT_01510</name>
</gene>
<feature type="transmembrane region" description="Helical" evidence="13">
    <location>
        <begin position="104"/>
        <end position="125"/>
    </location>
</feature>
<evidence type="ECO:0000256" key="3">
    <source>
        <dbReference type="ARBA" id="ARBA00022448"/>
    </source>
</evidence>
<feature type="transmembrane region" description="Helical" evidence="13">
    <location>
        <begin position="173"/>
        <end position="190"/>
    </location>
</feature>
<comment type="subcellular location">
    <subcellularLocation>
        <location evidence="1">Membrane</location>
        <topology evidence="1">Multi-pass membrane protein</topology>
    </subcellularLocation>
</comment>
<feature type="transmembrane region" description="Helical" evidence="13">
    <location>
        <begin position="81"/>
        <end position="98"/>
    </location>
</feature>
<accession>A0A166FHC3</accession>
<evidence type="ECO:0000256" key="1">
    <source>
        <dbReference type="ARBA" id="ARBA00004141"/>
    </source>
</evidence>
<keyword evidence="9" id="KW-0406">Ion transport</keyword>
<feature type="transmembrane region" description="Helical" evidence="13">
    <location>
        <begin position="146"/>
        <end position="167"/>
    </location>
</feature>
<evidence type="ECO:0000256" key="10">
    <source>
        <dbReference type="ARBA" id="ARBA00023136"/>
    </source>
</evidence>
<keyword evidence="6" id="KW-0631">Potassium channel</keyword>
<protein>
    <recommendedName>
        <fullName evidence="16">DUF1211 domain-containing protein</fullName>
    </recommendedName>
</protein>
<feature type="transmembrane region" description="Helical" evidence="13">
    <location>
        <begin position="41"/>
        <end position="60"/>
    </location>
</feature>
<sequence>MEYSKHRFEFFSDGVMAIIITIIVLEIPLTNNFSFEGITSFLYSIFIFFVSFFIVGSFWNKHHGLIDHAKKITNKIIWKNMIFLFFLALLPIFTKWVLENPDNLIPVLSYDILFILANISFFLIVKEIYREKMLKRNEIDRDNREHPSIHIFSIIITLILIIILAILFPQITIILFIGFPIIFSLMNIFLDKNDPFEKILPNNE</sequence>
<dbReference type="OrthoDB" id="77847at2157"/>
<comment type="similarity">
    <text evidence="2">Belongs to the TMEM175 family.</text>
</comment>
<evidence type="ECO:0000256" key="12">
    <source>
        <dbReference type="ARBA" id="ARBA00034430"/>
    </source>
</evidence>
<keyword evidence="4" id="KW-0633">Potassium transport</keyword>
<keyword evidence="7" id="KW-0630">Potassium</keyword>
<keyword evidence="10 13" id="KW-0472">Membrane</keyword>
<comment type="catalytic activity">
    <reaction evidence="12">
        <text>K(+)(in) = K(+)(out)</text>
        <dbReference type="Rhea" id="RHEA:29463"/>
        <dbReference type="ChEBI" id="CHEBI:29103"/>
    </reaction>
</comment>
<evidence type="ECO:0000256" key="6">
    <source>
        <dbReference type="ARBA" id="ARBA00022826"/>
    </source>
</evidence>
<dbReference type="InterPro" id="IPR010617">
    <property type="entry name" value="TMEM175-like"/>
</dbReference>
<organism evidence="14 15">
    <name type="scientific">Methanobrevibacter cuticularis</name>
    <dbReference type="NCBI Taxonomy" id="47311"/>
    <lineage>
        <taxon>Archaea</taxon>
        <taxon>Methanobacteriati</taxon>
        <taxon>Methanobacteriota</taxon>
        <taxon>Methanomada group</taxon>
        <taxon>Methanobacteria</taxon>
        <taxon>Methanobacteriales</taxon>
        <taxon>Methanobacteriaceae</taxon>
        <taxon>Methanobrevibacter</taxon>
    </lineage>
</organism>
<dbReference type="GO" id="GO:0015252">
    <property type="term" value="F:proton channel activity"/>
    <property type="evidence" value="ECO:0007669"/>
    <property type="project" value="InterPro"/>
</dbReference>
<name>A0A166FHC3_9EURY</name>
<dbReference type="AlphaFoldDB" id="A0A166FHC3"/>
<proteinExistence type="inferred from homology"/>
<dbReference type="Proteomes" id="UP000077275">
    <property type="component" value="Unassembled WGS sequence"/>
</dbReference>
<evidence type="ECO:0000256" key="2">
    <source>
        <dbReference type="ARBA" id="ARBA00006920"/>
    </source>
</evidence>
<dbReference type="Pfam" id="PF06736">
    <property type="entry name" value="TMEM175"/>
    <property type="match status" value="1"/>
</dbReference>
<feature type="transmembrane region" description="Helical" evidence="13">
    <location>
        <begin position="10"/>
        <end position="29"/>
    </location>
</feature>